<reference evidence="1" key="1">
    <citation type="submission" date="2024-06" db="EMBL/GenBank/DDBJ databases">
        <authorList>
            <person name="Dussert Y."/>
            <person name="Peccoud J."/>
            <person name="Pigeault R."/>
        </authorList>
    </citation>
    <scope>NUCLEOTIDE SEQUENCE</scope>
    <source>
        <strain evidence="1">WArc</strain>
    </source>
</reference>
<dbReference type="EMBL" id="CP157942">
    <property type="protein sequence ID" value="XBS67471.1"/>
    <property type="molecule type" value="Genomic_DNA"/>
</dbReference>
<accession>A0AAU7Q5K2</accession>
<organism evidence="1">
    <name type="scientific">Wolbachia endosymbiont of Armadillidium arcangelii</name>
    <dbReference type="NCBI Taxonomy" id="3158571"/>
    <lineage>
        <taxon>Bacteria</taxon>
        <taxon>Pseudomonadati</taxon>
        <taxon>Pseudomonadota</taxon>
        <taxon>Alphaproteobacteria</taxon>
        <taxon>Rickettsiales</taxon>
        <taxon>Anaplasmataceae</taxon>
        <taxon>Wolbachieae</taxon>
        <taxon>Wolbachia</taxon>
    </lineage>
</organism>
<sequence length="224" mass="25471">MFKEISGLDIEKVWREQKEFVLLKQIYIAATTYGENSSACLQGTWSQIIGSINEISSKIVAQYDQHLKEEQELEARKDVITEENIKPFMEGLANKLIQYVELHPELKKALGDFVLAIAIVDTTKPEEITFEQQKILAEINKYFSENIKGVLQNYNKDIPSRGEYALVIEGLSEIEVMQRFAQELFNQQENIARETEAQIDGDDNNAAPRIEKKTIVAASTLTIA</sequence>
<name>A0AAU7Q5K2_9RICK</name>
<proteinExistence type="predicted"/>
<gene>
    <name evidence="1" type="ORF">ABLO99_02055</name>
</gene>
<dbReference type="AlphaFoldDB" id="A0AAU7Q5K2"/>
<protein>
    <submittedName>
        <fullName evidence="1">Uncharacterized protein</fullName>
    </submittedName>
</protein>
<evidence type="ECO:0000313" key="1">
    <source>
        <dbReference type="EMBL" id="XBS67471.1"/>
    </source>
</evidence>
<dbReference type="RefSeq" id="WP_349968052.1">
    <property type="nucleotide sequence ID" value="NZ_CP157942.1"/>
</dbReference>